<feature type="domain" description="GAT" evidence="9">
    <location>
        <begin position="597"/>
        <end position="686"/>
    </location>
</feature>
<dbReference type="SUPFAM" id="SSF48464">
    <property type="entry name" value="ENTH/VHS domain"/>
    <property type="match status" value="1"/>
</dbReference>
<evidence type="ECO:0000256" key="6">
    <source>
        <dbReference type="SAM" id="Coils"/>
    </source>
</evidence>
<proteinExistence type="predicted"/>
<accession>A0A9Q8T4U7</accession>
<feature type="compositionally biased region" description="Polar residues" evidence="7">
    <location>
        <begin position="394"/>
        <end position="415"/>
    </location>
</feature>
<dbReference type="InterPro" id="IPR004152">
    <property type="entry name" value="GAT_dom"/>
</dbReference>
<dbReference type="EMBL" id="CP019480">
    <property type="protein sequence ID" value="UQC89236.1"/>
    <property type="molecule type" value="Genomic_DNA"/>
</dbReference>
<evidence type="ECO:0000256" key="3">
    <source>
        <dbReference type="ARBA" id="ARBA00022448"/>
    </source>
</evidence>
<dbReference type="CDD" id="cd21383">
    <property type="entry name" value="GAT_GGA_Tom1-like"/>
    <property type="match status" value="1"/>
</dbReference>
<feature type="coiled-coil region" evidence="6">
    <location>
        <begin position="664"/>
        <end position="691"/>
    </location>
</feature>
<dbReference type="InterPro" id="IPR008942">
    <property type="entry name" value="ENTH_VHS"/>
</dbReference>
<feature type="compositionally biased region" description="Polar residues" evidence="7">
    <location>
        <begin position="699"/>
        <end position="716"/>
    </location>
</feature>
<dbReference type="PANTHER" id="PTHR45898">
    <property type="entry name" value="TOM1-LIKE PROTEIN"/>
    <property type="match status" value="1"/>
</dbReference>
<sequence>MRKTQTDGWDLMRRITPVWTDTEEERPKTKVWWFRGPHHQRAVRYVLEIGARSPQALPSSLGALGLLRITFCHPSRRHACSRINAATLVPGLNNSPQQKDRRAYLHRPNANRGPFPPPFIARVSNNLPENKPTNSHTHLRHPPRDRSPRSATSRVSRLIKATGNVRHSQGQRLPPPLRDLDSVPRSVTLLAPRTRRGADKPTRPEPLPGAAVSLLSHAETLDTWGVPITPPKLLQRSSGPSDLALPFPSERHFQAAAQLGPAHPYLFLPNSRRLPPETYAHSFPHCCHSIHRTLTLFHRQSAHRPFTSVVHGRFAISCDVHISVSSGHPTTPLRLGRFPPLSVIGPLDPCFRRKSLVPSRLSAPPSAGSATAKMKAMKGLSVNRMMSTLKKRTTNNFSGSSQVSASPVDPQNETPEATAARSVKQFCESGGPNAQGDEVLYLPPIVDAAESSPAAAAECARIIRKYLAKDNHAKASWQYNAIMLIRILTDNPGPTFTRNMDKKFADTVKELYRTTHDPSVRQMLSETLDTFEATKFDDQGLGELISMWKKEKERSYKQYGNPRQSMAGPDPRTMNAPPFNPHSQNYFARNHTNRSLPTPVELASRLEEARTSAKLLSQVVVNTPPQEVINNDLIKEFADRCQSASRSIQLYMTAENPSPDNETMEHLIDTNEQLQSALNQHQRAVLGARKQLGIDPRSDNASPVSPQTAESQQASRTQEWTQAQAQSSSSSSTPPLPTRPSEGSGKGKASETFAPPPGPPPKAQPQYGAEDPFRDPQPEIHYSSSSRPGGSGGAVELPGEEPRLAHEPFHPGFNPTPSYLGRQDSALGKITMHGADEATTPGPLSGNPIQTVDLRNRQETLHEDSDDDLYESTPKSSKKKDPVYRY</sequence>
<comment type="subunit">
    <text evidence="2">Component of the ESCRT-0 complex composed of HSE1 and VPS27.</text>
</comment>
<feature type="compositionally biased region" description="Basic and acidic residues" evidence="7">
    <location>
        <begin position="854"/>
        <end position="863"/>
    </location>
</feature>
<keyword evidence="11" id="KW-1185">Reference proteome</keyword>
<evidence type="ECO:0000256" key="2">
    <source>
        <dbReference type="ARBA" id="ARBA00011446"/>
    </source>
</evidence>
<dbReference type="KEGG" id="clup:CLUP02_14765"/>
<evidence type="ECO:0000259" key="8">
    <source>
        <dbReference type="PROSITE" id="PS50179"/>
    </source>
</evidence>
<dbReference type="Proteomes" id="UP000830671">
    <property type="component" value="Chromosome 8"/>
</dbReference>
<dbReference type="InterPro" id="IPR044836">
    <property type="entry name" value="TOL_plant"/>
</dbReference>
<evidence type="ECO:0000313" key="10">
    <source>
        <dbReference type="EMBL" id="UQC89236.1"/>
    </source>
</evidence>
<dbReference type="Gene3D" id="1.20.58.160">
    <property type="match status" value="1"/>
</dbReference>
<evidence type="ECO:0000259" key="9">
    <source>
        <dbReference type="PROSITE" id="PS50909"/>
    </source>
</evidence>
<dbReference type="PROSITE" id="PS50909">
    <property type="entry name" value="GAT"/>
    <property type="match status" value="1"/>
</dbReference>
<organism evidence="10 11">
    <name type="scientific">Colletotrichum lupini</name>
    <dbReference type="NCBI Taxonomy" id="145971"/>
    <lineage>
        <taxon>Eukaryota</taxon>
        <taxon>Fungi</taxon>
        <taxon>Dikarya</taxon>
        <taxon>Ascomycota</taxon>
        <taxon>Pezizomycotina</taxon>
        <taxon>Sordariomycetes</taxon>
        <taxon>Hypocreomycetidae</taxon>
        <taxon>Glomerellales</taxon>
        <taxon>Glomerellaceae</taxon>
        <taxon>Colletotrichum</taxon>
        <taxon>Colletotrichum acutatum species complex</taxon>
    </lineage>
</organism>
<feature type="compositionally biased region" description="Basic and acidic residues" evidence="7">
    <location>
        <begin position="800"/>
        <end position="809"/>
    </location>
</feature>
<keyword evidence="4" id="KW-0653">Protein transport</keyword>
<keyword evidence="6" id="KW-0175">Coiled coil</keyword>
<dbReference type="GO" id="GO:0043328">
    <property type="term" value="P:protein transport to vacuole involved in ubiquitin-dependent protein catabolic process via the multivesicular body sorting pathway"/>
    <property type="evidence" value="ECO:0007669"/>
    <property type="project" value="InterPro"/>
</dbReference>
<dbReference type="GeneID" id="73348701"/>
<reference evidence="10" key="1">
    <citation type="journal article" date="2021" name="Mol. Plant Microbe Interact.">
        <title>Complete Genome Sequence of the Plant-Pathogenic Fungus Colletotrichum lupini.</title>
        <authorList>
            <person name="Baroncelli R."/>
            <person name="Pensec F."/>
            <person name="Da Lio D."/>
            <person name="Boufleur T."/>
            <person name="Vicente I."/>
            <person name="Sarrocco S."/>
            <person name="Picot A."/>
            <person name="Baraldi E."/>
            <person name="Sukno S."/>
            <person name="Thon M."/>
            <person name="Le Floch G."/>
        </authorList>
    </citation>
    <scope>NUCLEOTIDE SEQUENCE</scope>
    <source>
        <strain evidence="10">IMI 504893</strain>
    </source>
</reference>
<evidence type="ECO:0000313" key="11">
    <source>
        <dbReference type="Proteomes" id="UP000830671"/>
    </source>
</evidence>
<dbReference type="InterPro" id="IPR002014">
    <property type="entry name" value="VHS_dom"/>
</dbReference>
<keyword evidence="5" id="KW-0472">Membrane</keyword>
<dbReference type="GO" id="GO:0005737">
    <property type="term" value="C:cytoplasm"/>
    <property type="evidence" value="ECO:0007669"/>
    <property type="project" value="UniProtKB-ARBA"/>
</dbReference>
<evidence type="ECO:0000256" key="5">
    <source>
        <dbReference type="ARBA" id="ARBA00023136"/>
    </source>
</evidence>
<dbReference type="GO" id="GO:0016020">
    <property type="term" value="C:membrane"/>
    <property type="evidence" value="ECO:0007669"/>
    <property type="project" value="UniProtKB-SubCell"/>
</dbReference>
<evidence type="ECO:0000256" key="7">
    <source>
        <dbReference type="SAM" id="MobiDB-lite"/>
    </source>
</evidence>
<comment type="subcellular location">
    <subcellularLocation>
        <location evidence="1">Membrane</location>
        <topology evidence="1">Peripheral membrane protein</topology>
    </subcellularLocation>
</comment>
<dbReference type="RefSeq" id="XP_049150837.1">
    <property type="nucleotide sequence ID" value="XM_049293691.1"/>
</dbReference>
<dbReference type="GO" id="GO:0043130">
    <property type="term" value="F:ubiquitin binding"/>
    <property type="evidence" value="ECO:0007669"/>
    <property type="project" value="InterPro"/>
</dbReference>
<feature type="domain" description="VHS" evidence="8">
    <location>
        <begin position="445"/>
        <end position="559"/>
    </location>
</feature>
<feature type="compositionally biased region" description="Polar residues" evidence="7">
    <location>
        <begin position="123"/>
        <end position="136"/>
    </location>
</feature>
<dbReference type="Pfam" id="PF03127">
    <property type="entry name" value="GAT"/>
    <property type="match status" value="1"/>
</dbReference>
<feature type="compositionally biased region" description="Low complexity" evidence="7">
    <location>
        <begin position="717"/>
        <end position="733"/>
    </location>
</feature>
<dbReference type="SUPFAM" id="SSF89009">
    <property type="entry name" value="GAT-like domain"/>
    <property type="match status" value="1"/>
</dbReference>
<dbReference type="InterPro" id="IPR038425">
    <property type="entry name" value="GAT_sf"/>
</dbReference>
<protein>
    <submittedName>
        <fullName evidence="10">GAT domain-containing protein</fullName>
    </submittedName>
</protein>
<feature type="compositionally biased region" description="Pro residues" evidence="7">
    <location>
        <begin position="754"/>
        <end position="763"/>
    </location>
</feature>
<dbReference type="AlphaFoldDB" id="A0A9Q8T4U7"/>
<evidence type="ECO:0000256" key="4">
    <source>
        <dbReference type="ARBA" id="ARBA00022927"/>
    </source>
</evidence>
<dbReference type="PROSITE" id="PS50179">
    <property type="entry name" value="VHS"/>
    <property type="match status" value="1"/>
</dbReference>
<feature type="region of interest" description="Disordered" evidence="7">
    <location>
        <begin position="691"/>
        <end position="886"/>
    </location>
</feature>
<keyword evidence="3" id="KW-0813">Transport</keyword>
<dbReference type="GO" id="GO:0035091">
    <property type="term" value="F:phosphatidylinositol binding"/>
    <property type="evidence" value="ECO:0007669"/>
    <property type="project" value="InterPro"/>
</dbReference>
<name>A0A9Q8T4U7_9PEZI</name>
<feature type="region of interest" description="Disordered" evidence="7">
    <location>
        <begin position="394"/>
        <end position="422"/>
    </location>
</feature>
<evidence type="ECO:0000256" key="1">
    <source>
        <dbReference type="ARBA" id="ARBA00004170"/>
    </source>
</evidence>
<dbReference type="Gene3D" id="1.25.40.90">
    <property type="match status" value="1"/>
</dbReference>
<feature type="region of interest" description="Disordered" evidence="7">
    <location>
        <begin position="107"/>
        <end position="208"/>
    </location>
</feature>
<gene>
    <name evidence="10" type="ORF">CLUP02_14765</name>
</gene>
<dbReference type="PANTHER" id="PTHR45898:SF4">
    <property type="entry name" value="TARGET OF MYB PROTEIN 1"/>
    <property type="match status" value="1"/>
</dbReference>